<comment type="catalytic activity">
    <reaction evidence="6">
        <text>Eliminative cleavage of (1-&gt;4)-alpha-D-galacturonan methyl ester to give oligosaccharides with 4-deoxy-6-O-methyl-alpha-D-galact-4-enuronosyl groups at their non-reducing ends.</text>
        <dbReference type="EC" id="4.2.2.10"/>
    </reaction>
</comment>
<dbReference type="FunFam" id="2.160.20.10:FF:000003">
    <property type="entry name" value="Pectin lyase F"/>
    <property type="match status" value="1"/>
</dbReference>
<keyword evidence="8" id="KW-0624">Polysaccharide degradation</keyword>
<comment type="caution">
    <text evidence="11">The sequence shown here is derived from an EMBL/GenBank/DDBJ whole genome shotgun (WGS) entry which is preliminary data.</text>
</comment>
<dbReference type="EMBL" id="WVTA01000002">
    <property type="protein sequence ID" value="KAK3215920.1"/>
    <property type="molecule type" value="Genomic_DNA"/>
</dbReference>
<evidence type="ECO:0000313" key="12">
    <source>
        <dbReference type="Proteomes" id="UP001280581"/>
    </source>
</evidence>
<comment type="similarity">
    <text evidence="2 8">Belongs to the polysaccharide lyase 1 family.</text>
</comment>
<evidence type="ECO:0000256" key="8">
    <source>
        <dbReference type="RuleBase" id="RU361173"/>
    </source>
</evidence>
<dbReference type="InterPro" id="IPR012334">
    <property type="entry name" value="Pectin_lyas_fold"/>
</dbReference>
<evidence type="ECO:0000256" key="1">
    <source>
        <dbReference type="ARBA" id="ARBA00004613"/>
    </source>
</evidence>
<feature type="signal peptide" evidence="9">
    <location>
        <begin position="1"/>
        <end position="18"/>
    </location>
</feature>
<keyword evidence="5 8" id="KW-0456">Lyase</keyword>
<reference evidence="11 12" key="1">
    <citation type="submission" date="2021-02" db="EMBL/GenBank/DDBJ databases">
        <title>Genome assembly of Pseudopithomyces chartarum.</title>
        <authorList>
            <person name="Jauregui R."/>
            <person name="Singh J."/>
            <person name="Voisey C."/>
        </authorList>
    </citation>
    <scope>NUCLEOTIDE SEQUENCE [LARGE SCALE GENOMIC DNA]</scope>
    <source>
        <strain evidence="11 12">AGR01</strain>
    </source>
</reference>
<keyword evidence="3 8" id="KW-0964">Secreted</keyword>
<dbReference type="PANTHER" id="PTHR31683">
    <property type="entry name" value="PECTATE LYASE 18-RELATED"/>
    <property type="match status" value="1"/>
</dbReference>
<keyword evidence="12" id="KW-1185">Reference proteome</keyword>
<dbReference type="GO" id="GO:0030570">
    <property type="term" value="F:pectate lyase activity"/>
    <property type="evidence" value="ECO:0007669"/>
    <property type="project" value="InterPro"/>
</dbReference>
<dbReference type="InterPro" id="IPR002022">
    <property type="entry name" value="Pec_lyase"/>
</dbReference>
<dbReference type="GO" id="GO:0047490">
    <property type="term" value="F:pectin lyase activity"/>
    <property type="evidence" value="ECO:0007669"/>
    <property type="project" value="UniProtKB-EC"/>
</dbReference>
<feature type="chain" id="PRO_5042829074" description="pectin lyase" evidence="9">
    <location>
        <begin position="19"/>
        <end position="390"/>
    </location>
</feature>
<protein>
    <recommendedName>
        <fullName evidence="7">pectin lyase</fullName>
        <ecNumber evidence="7">4.2.2.10</ecNumber>
    </recommendedName>
</protein>
<dbReference type="Gene3D" id="2.160.20.10">
    <property type="entry name" value="Single-stranded right-handed beta-helix, Pectin lyase-like"/>
    <property type="match status" value="1"/>
</dbReference>
<dbReference type="AlphaFoldDB" id="A0AAN6M3X9"/>
<feature type="domain" description="Pectate lyase" evidence="10">
    <location>
        <begin position="85"/>
        <end position="294"/>
    </location>
</feature>
<dbReference type="PANTHER" id="PTHR31683:SF16">
    <property type="entry name" value="PECTIN LYASE A-RELATED"/>
    <property type="match status" value="1"/>
</dbReference>
<evidence type="ECO:0000256" key="6">
    <source>
        <dbReference type="ARBA" id="ARBA00036818"/>
    </source>
</evidence>
<organism evidence="11 12">
    <name type="scientific">Pseudopithomyces chartarum</name>
    <dbReference type="NCBI Taxonomy" id="1892770"/>
    <lineage>
        <taxon>Eukaryota</taxon>
        <taxon>Fungi</taxon>
        <taxon>Dikarya</taxon>
        <taxon>Ascomycota</taxon>
        <taxon>Pezizomycotina</taxon>
        <taxon>Dothideomycetes</taxon>
        <taxon>Pleosporomycetidae</taxon>
        <taxon>Pleosporales</taxon>
        <taxon>Massarineae</taxon>
        <taxon>Didymosphaeriaceae</taxon>
        <taxon>Pseudopithomyces</taxon>
    </lineage>
</organism>
<keyword evidence="8" id="KW-0119">Carbohydrate metabolism</keyword>
<evidence type="ECO:0000259" key="10">
    <source>
        <dbReference type="SMART" id="SM00656"/>
    </source>
</evidence>
<evidence type="ECO:0000256" key="4">
    <source>
        <dbReference type="ARBA" id="ARBA00022729"/>
    </source>
</evidence>
<dbReference type="EC" id="4.2.2.10" evidence="7"/>
<dbReference type="SMART" id="SM00656">
    <property type="entry name" value="Amb_all"/>
    <property type="match status" value="1"/>
</dbReference>
<evidence type="ECO:0000256" key="9">
    <source>
        <dbReference type="SAM" id="SignalP"/>
    </source>
</evidence>
<evidence type="ECO:0000256" key="7">
    <source>
        <dbReference type="ARBA" id="ARBA00039082"/>
    </source>
</evidence>
<dbReference type="SUPFAM" id="SSF51126">
    <property type="entry name" value="Pectin lyase-like"/>
    <property type="match status" value="1"/>
</dbReference>
<sequence length="390" mass="40993">MKNVFLTALASLVGSISAVGVVGQAEGFAAGVTGGGSATPQYPKDINELTKWLTDATPRVIVLDKTFDYTTSEGTVTGTACANWGTGAKCQRILLDKCDAGVTKETVTYNKAAKSPIKVASNKSIIGIGSKGIIKGKGLSFASKNVIVQNIQVSDLNHKYVWGGDALSFSGADLIWIDHVTTARPGRQHYVFGFDPSTRVTLSSNFINGASDYATGCDGYHYWVFEMVGKGDTITMKNNYITKTAGRGPALSGSTLLHAVNNVWEDVKGHVLEGGDATARGIFEGNVFKDVRTVVADYSGKLFGSPDASTNEQCKTALGRACQANLAQGTTTTMNVLTQRKDTGFFGEFSGKKTAGAQAASAVASRIPKGAGVGKIPALAARSASMRFRE</sequence>
<evidence type="ECO:0000256" key="5">
    <source>
        <dbReference type="ARBA" id="ARBA00023239"/>
    </source>
</evidence>
<name>A0AAN6M3X9_9PLEO</name>
<keyword evidence="4 9" id="KW-0732">Signal</keyword>
<evidence type="ECO:0000256" key="3">
    <source>
        <dbReference type="ARBA" id="ARBA00022525"/>
    </source>
</evidence>
<dbReference type="Pfam" id="PF00544">
    <property type="entry name" value="Pectate_lyase_4"/>
    <property type="match status" value="1"/>
</dbReference>
<comment type="subcellular location">
    <subcellularLocation>
        <location evidence="1 8">Secreted</location>
    </subcellularLocation>
</comment>
<dbReference type="InterPro" id="IPR011050">
    <property type="entry name" value="Pectin_lyase_fold/virulence"/>
</dbReference>
<dbReference type="GO" id="GO:0000272">
    <property type="term" value="P:polysaccharide catabolic process"/>
    <property type="evidence" value="ECO:0007669"/>
    <property type="project" value="UniProtKB-KW"/>
</dbReference>
<proteinExistence type="inferred from homology"/>
<dbReference type="GO" id="GO:0005576">
    <property type="term" value="C:extracellular region"/>
    <property type="evidence" value="ECO:0007669"/>
    <property type="project" value="UniProtKB-SubCell"/>
</dbReference>
<evidence type="ECO:0000313" key="11">
    <source>
        <dbReference type="EMBL" id="KAK3215920.1"/>
    </source>
</evidence>
<gene>
    <name evidence="11" type="ORF">GRF29_8g1532391</name>
</gene>
<evidence type="ECO:0000256" key="2">
    <source>
        <dbReference type="ARBA" id="ARBA00010980"/>
    </source>
</evidence>
<accession>A0AAN6M3X9</accession>
<dbReference type="InterPro" id="IPR045032">
    <property type="entry name" value="PEL"/>
</dbReference>
<dbReference type="Proteomes" id="UP001280581">
    <property type="component" value="Unassembled WGS sequence"/>
</dbReference>